<proteinExistence type="predicted"/>
<keyword evidence="2" id="KW-1185">Reference proteome</keyword>
<dbReference type="Proteomes" id="UP000724584">
    <property type="component" value="Unassembled WGS sequence"/>
</dbReference>
<accession>A0ACB7PMH7</accession>
<dbReference type="EMBL" id="JAGIZQ010000001">
    <property type="protein sequence ID" value="KAH6649487.1"/>
    <property type="molecule type" value="Genomic_DNA"/>
</dbReference>
<reference evidence="1 2" key="1">
    <citation type="journal article" date="2021" name="Nat. Commun.">
        <title>Genetic determinants of endophytism in the Arabidopsis root mycobiome.</title>
        <authorList>
            <person name="Mesny F."/>
            <person name="Miyauchi S."/>
            <person name="Thiergart T."/>
            <person name="Pickel B."/>
            <person name="Atanasova L."/>
            <person name="Karlsson M."/>
            <person name="Huettel B."/>
            <person name="Barry K.W."/>
            <person name="Haridas S."/>
            <person name="Chen C."/>
            <person name="Bauer D."/>
            <person name="Andreopoulos W."/>
            <person name="Pangilinan J."/>
            <person name="LaButti K."/>
            <person name="Riley R."/>
            <person name="Lipzen A."/>
            <person name="Clum A."/>
            <person name="Drula E."/>
            <person name="Henrissat B."/>
            <person name="Kohler A."/>
            <person name="Grigoriev I.V."/>
            <person name="Martin F.M."/>
            <person name="Hacquard S."/>
        </authorList>
    </citation>
    <scope>NUCLEOTIDE SEQUENCE [LARGE SCALE GENOMIC DNA]</scope>
    <source>
        <strain evidence="1 2">MPI-SDFR-AT-0079</strain>
    </source>
</reference>
<sequence>MDSPTTSSFSTFVQRYISKNPGLPGCNATRHLCCGRKCYSVIWGNHGNTSKSLLFRHGPFAVPHRPILGLLHRLEKENHSTRAWCHIHLTRVSDLLGLAIFDDEPEIFRHCIRFERPVEDWDPLIPWLLTLIECTSVAMMANFLTILCEEGVFNVEMIEFALKHNLGQVFDLISQQRPDITNQHYLLRAIALEQKDVVCNLLSQGVWHARAITTAAETENDSVSSLLTKFLHQLGFEDLPHYLRMHPERNQANPMNAMVVPRIFDYYYWWLFSPAAETSVRPRLDPARCSSSRRMMGLGIGLTLRTLCSVLVGFVSEEPGEPPSTALQNLSRYRLVWRDGLRSIRRLLNGTPPTTAYEMLTLLMSTYATAGSGCGPTQSAFNRVEFVHDLARWRYFLPSDQQRIFDAATAVLWQFDPSRCPILPLVQPDQLLFAFQDFVRQFIPTISKQDPRREYQDMPYHGEELHTMFEESNHQRRSPPVEGRKGSFGGNGSGELLPSEFLDPPYSDAPFTTLDQGLDVLEYLDIFQGIFIDSEPDGSSTPGMFAGCDPGEDQTEEGEPHEDAVTDPGDRSALVVLLLASVAIGLAILALLACRDGTDSHQFGAVLSTYSTLAGPLAKSYFLFQVFFLSALLSWGNPNAAHPGSPTSPTQPSSPGSNGEPHAAAVNQLNSDVTPPGVERANFHQSPSSTPSMETETRSVDPSFSPPTPAPHPPPDPRLSCPDCSKTFRTFSARNQHLKTGCKKRHGERFPCTIANCGRSFSTSFNRRMHELNSCRWRGVV</sequence>
<name>A0ACB7PMH7_9PEZI</name>
<organism evidence="1 2">
    <name type="scientific">Chaetomium tenue</name>
    <dbReference type="NCBI Taxonomy" id="1854479"/>
    <lineage>
        <taxon>Eukaryota</taxon>
        <taxon>Fungi</taxon>
        <taxon>Dikarya</taxon>
        <taxon>Ascomycota</taxon>
        <taxon>Pezizomycotina</taxon>
        <taxon>Sordariomycetes</taxon>
        <taxon>Sordariomycetidae</taxon>
        <taxon>Sordariales</taxon>
        <taxon>Chaetomiaceae</taxon>
        <taxon>Chaetomium</taxon>
    </lineage>
</organism>
<gene>
    <name evidence="1" type="ORF">F5144DRAFT_553163</name>
</gene>
<comment type="caution">
    <text evidence="1">The sequence shown here is derived from an EMBL/GenBank/DDBJ whole genome shotgun (WGS) entry which is preliminary data.</text>
</comment>
<protein>
    <submittedName>
        <fullName evidence="1">Uncharacterized protein</fullName>
    </submittedName>
</protein>
<evidence type="ECO:0000313" key="2">
    <source>
        <dbReference type="Proteomes" id="UP000724584"/>
    </source>
</evidence>
<evidence type="ECO:0000313" key="1">
    <source>
        <dbReference type="EMBL" id="KAH6649487.1"/>
    </source>
</evidence>